<proteinExistence type="predicted"/>
<reference evidence="1 2" key="1">
    <citation type="journal article" date="2018" name="Front. Plant Sci.">
        <title>Red Clover (Trifolium pratense) and Zigzag Clover (T. medium) - A Picture of Genomic Similarities and Differences.</title>
        <authorList>
            <person name="Dluhosova J."/>
            <person name="Istvanek J."/>
            <person name="Nedelnik J."/>
            <person name="Repkova J."/>
        </authorList>
    </citation>
    <scope>NUCLEOTIDE SEQUENCE [LARGE SCALE GENOMIC DNA]</scope>
    <source>
        <strain evidence="2">cv. 10/8</strain>
        <tissue evidence="1">Leaf</tissue>
    </source>
</reference>
<evidence type="ECO:0000313" key="1">
    <source>
        <dbReference type="EMBL" id="MCI46809.1"/>
    </source>
</evidence>
<comment type="caution">
    <text evidence="1">The sequence shown here is derived from an EMBL/GenBank/DDBJ whole genome shotgun (WGS) entry which is preliminary data.</text>
</comment>
<evidence type="ECO:0000313" key="2">
    <source>
        <dbReference type="Proteomes" id="UP000265520"/>
    </source>
</evidence>
<dbReference type="Proteomes" id="UP000265520">
    <property type="component" value="Unassembled WGS sequence"/>
</dbReference>
<feature type="non-terminal residue" evidence="1">
    <location>
        <position position="77"/>
    </location>
</feature>
<dbReference type="AlphaFoldDB" id="A0A392SDT2"/>
<organism evidence="1 2">
    <name type="scientific">Trifolium medium</name>
    <dbReference type="NCBI Taxonomy" id="97028"/>
    <lineage>
        <taxon>Eukaryota</taxon>
        <taxon>Viridiplantae</taxon>
        <taxon>Streptophyta</taxon>
        <taxon>Embryophyta</taxon>
        <taxon>Tracheophyta</taxon>
        <taxon>Spermatophyta</taxon>
        <taxon>Magnoliopsida</taxon>
        <taxon>eudicotyledons</taxon>
        <taxon>Gunneridae</taxon>
        <taxon>Pentapetalae</taxon>
        <taxon>rosids</taxon>
        <taxon>fabids</taxon>
        <taxon>Fabales</taxon>
        <taxon>Fabaceae</taxon>
        <taxon>Papilionoideae</taxon>
        <taxon>50 kb inversion clade</taxon>
        <taxon>NPAAA clade</taxon>
        <taxon>Hologalegina</taxon>
        <taxon>IRL clade</taxon>
        <taxon>Trifolieae</taxon>
        <taxon>Trifolium</taxon>
    </lineage>
</organism>
<sequence>MEIMMIEPFPQLNAKILHKFPCWRAAPSILRDAQVSITPVQLEFCTGASRQTILCDAQLPEDLLQLPDSTARRAQPG</sequence>
<dbReference type="EMBL" id="LXQA010363014">
    <property type="protein sequence ID" value="MCI46809.1"/>
    <property type="molecule type" value="Genomic_DNA"/>
</dbReference>
<name>A0A392SDT2_9FABA</name>
<keyword evidence="2" id="KW-1185">Reference proteome</keyword>
<accession>A0A392SDT2</accession>
<protein>
    <submittedName>
        <fullName evidence="1">Uncharacterized protein</fullName>
    </submittedName>
</protein>